<evidence type="ECO:0000313" key="7">
    <source>
        <dbReference type="EMBL" id="MBB4445165.1"/>
    </source>
</evidence>
<dbReference type="Proteomes" id="UP000520770">
    <property type="component" value="Unassembled WGS sequence"/>
</dbReference>
<evidence type="ECO:0000256" key="2">
    <source>
        <dbReference type="ARBA" id="ARBA00023125"/>
    </source>
</evidence>
<evidence type="ECO:0000256" key="3">
    <source>
        <dbReference type="ARBA" id="ARBA00023163"/>
    </source>
</evidence>
<dbReference type="Proteomes" id="UP000576087">
    <property type="component" value="Unassembled WGS sequence"/>
</dbReference>
<evidence type="ECO:0000313" key="8">
    <source>
        <dbReference type="Proteomes" id="UP000520770"/>
    </source>
</evidence>
<accession>A0A7W6TBG8</accession>
<keyword evidence="1" id="KW-0805">Transcription regulation</keyword>
<keyword evidence="3" id="KW-0804">Transcription</keyword>
<dbReference type="PANTHER" id="PTHR43436:SF2">
    <property type="entry name" value="ARAC_XYLS FAMILY TRANSCRIPTIONAL REGULATOR"/>
    <property type="match status" value="1"/>
</dbReference>
<dbReference type="InterPro" id="IPR020449">
    <property type="entry name" value="Tscrpt_reg_AraC-type_HTH"/>
</dbReference>
<dbReference type="Pfam" id="PF12833">
    <property type="entry name" value="HTH_18"/>
    <property type="match status" value="1"/>
</dbReference>
<evidence type="ECO:0000313" key="10">
    <source>
        <dbReference type="Proteomes" id="UP000576087"/>
    </source>
</evidence>
<comment type="caution">
    <text evidence="6">The sequence shown here is derived from an EMBL/GenBank/DDBJ whole genome shotgun (WGS) entry which is preliminary data.</text>
</comment>
<dbReference type="GO" id="GO:0003700">
    <property type="term" value="F:DNA-binding transcription factor activity"/>
    <property type="evidence" value="ECO:0007669"/>
    <property type="project" value="InterPro"/>
</dbReference>
<dbReference type="AlphaFoldDB" id="A0A7W6TBG8"/>
<evidence type="ECO:0000259" key="4">
    <source>
        <dbReference type="PROSITE" id="PS01124"/>
    </source>
</evidence>
<evidence type="ECO:0000313" key="6">
    <source>
        <dbReference type="EMBL" id="MBB4410477.1"/>
    </source>
</evidence>
<dbReference type="InterPro" id="IPR018060">
    <property type="entry name" value="HTH_AraC"/>
</dbReference>
<name>A0A7W6TBG8_9HYPH</name>
<dbReference type="SUPFAM" id="SSF46689">
    <property type="entry name" value="Homeodomain-like"/>
    <property type="match status" value="2"/>
</dbReference>
<keyword evidence="9" id="KW-1185">Reference proteome</keyword>
<feature type="domain" description="HTH araC/xylS-type" evidence="4">
    <location>
        <begin position="196"/>
        <end position="293"/>
    </location>
</feature>
<dbReference type="PROSITE" id="PS01124">
    <property type="entry name" value="HTH_ARAC_FAMILY_2"/>
    <property type="match status" value="1"/>
</dbReference>
<dbReference type="InterPro" id="IPR018062">
    <property type="entry name" value="HTH_AraC-typ_CS"/>
</dbReference>
<sequence length="302" mass="33056">MNKHVGTTGRRRLVELAERLAPRHGYNATRLAGVRLLRSEAVLEDVPVLYRPGAVFVLQGRKQGVLDDQVYLYDEEHYLAVSMPVPFRMGSIASSERPLLAVYVEFDMALAAEIAAQVTAHGNIGASRPRSLISSRMDAGIADVLLRLLTALGDPVEAAVLGSGILRELHYRVLVGPQGGAMIAALQQDGAAGRVVRSLKFLRENYGAGISVVDLASNAGMSVPSYHSHFKELTGSSPIQYVKAMRLHEARLMIARRGKITDVATSVGYASTSQFARDFRRHFGRTASEEMKWVRHHLGEVE</sequence>
<evidence type="ECO:0000313" key="9">
    <source>
        <dbReference type="Proteomes" id="UP000524535"/>
    </source>
</evidence>
<dbReference type="PROSITE" id="PS00041">
    <property type="entry name" value="HTH_ARAC_FAMILY_1"/>
    <property type="match status" value="1"/>
</dbReference>
<dbReference type="InterPro" id="IPR009594">
    <property type="entry name" value="Tscrpt_reg_HTH_AraC_N"/>
</dbReference>
<dbReference type="SMART" id="SM00342">
    <property type="entry name" value="HTH_ARAC"/>
    <property type="match status" value="1"/>
</dbReference>
<dbReference type="EMBL" id="JACIHM010000001">
    <property type="protein sequence ID" value="MBB4445165.1"/>
    <property type="molecule type" value="Genomic_DNA"/>
</dbReference>
<dbReference type="PANTHER" id="PTHR43436">
    <property type="entry name" value="ARAC-FAMILY TRANSCRIPTIONAL REGULATOR"/>
    <property type="match status" value="1"/>
</dbReference>
<reference evidence="8 9" key="1">
    <citation type="submission" date="2020-08" db="EMBL/GenBank/DDBJ databases">
        <title>Genomic Encyclopedia of Type Strains, Phase IV (KMG-V): Genome sequencing to study the core and pangenomes of soil and plant-associated prokaryotes.</title>
        <authorList>
            <person name="Whitman W."/>
        </authorList>
    </citation>
    <scope>NUCLEOTIDE SEQUENCE [LARGE SCALE GENOMIC DNA]</scope>
    <source>
        <strain evidence="6 9">SEMIA 444</strain>
        <strain evidence="5 8">SEMIA 448</strain>
        <strain evidence="7 10">SEMIA 452</strain>
    </source>
</reference>
<dbReference type="EMBL" id="JACIGY010000001">
    <property type="protein sequence ID" value="MBB4410477.1"/>
    <property type="molecule type" value="Genomic_DNA"/>
</dbReference>
<proteinExistence type="predicted"/>
<dbReference type="Pfam" id="PF06719">
    <property type="entry name" value="AraC_N"/>
    <property type="match status" value="1"/>
</dbReference>
<evidence type="ECO:0000313" key="5">
    <source>
        <dbReference type="EMBL" id="MBB4347129.1"/>
    </source>
</evidence>
<dbReference type="InterPro" id="IPR009057">
    <property type="entry name" value="Homeodomain-like_sf"/>
</dbReference>
<protein>
    <submittedName>
        <fullName evidence="6">AraC-like DNA-binding protein</fullName>
    </submittedName>
</protein>
<gene>
    <name evidence="6" type="ORF">GGE31_000948</name>
    <name evidence="5" type="ORF">GGE33_000837</name>
    <name evidence="7" type="ORF">GGE35_000947</name>
</gene>
<dbReference type="PRINTS" id="PR00032">
    <property type="entry name" value="HTHARAC"/>
</dbReference>
<dbReference type="Proteomes" id="UP000524535">
    <property type="component" value="Unassembled WGS sequence"/>
</dbReference>
<dbReference type="Gene3D" id="1.10.10.60">
    <property type="entry name" value="Homeodomain-like"/>
    <property type="match status" value="1"/>
</dbReference>
<dbReference type="EMBL" id="JACIGW010000001">
    <property type="protein sequence ID" value="MBB4347129.1"/>
    <property type="molecule type" value="Genomic_DNA"/>
</dbReference>
<keyword evidence="2 6" id="KW-0238">DNA-binding</keyword>
<dbReference type="GO" id="GO:0043565">
    <property type="term" value="F:sequence-specific DNA binding"/>
    <property type="evidence" value="ECO:0007669"/>
    <property type="project" value="InterPro"/>
</dbReference>
<dbReference type="RefSeq" id="WP_183821346.1">
    <property type="nucleotide sequence ID" value="NZ_JACIGW010000001.1"/>
</dbReference>
<evidence type="ECO:0000256" key="1">
    <source>
        <dbReference type="ARBA" id="ARBA00023015"/>
    </source>
</evidence>
<organism evidence="6 9">
    <name type="scientific">Aliirhizobium cellulosilyticum</name>
    <dbReference type="NCBI Taxonomy" id="393664"/>
    <lineage>
        <taxon>Bacteria</taxon>
        <taxon>Pseudomonadati</taxon>
        <taxon>Pseudomonadota</taxon>
        <taxon>Alphaproteobacteria</taxon>
        <taxon>Hyphomicrobiales</taxon>
        <taxon>Rhizobiaceae</taxon>
        <taxon>Aliirhizobium</taxon>
    </lineage>
</organism>